<dbReference type="Pfam" id="PF13692">
    <property type="entry name" value="Glyco_trans_1_4"/>
    <property type="match status" value="1"/>
</dbReference>
<protein>
    <recommendedName>
        <fullName evidence="2">Glycosyltransferase subfamily 4-like N-terminal domain-containing protein</fullName>
    </recommendedName>
</protein>
<dbReference type="Gene3D" id="3.40.50.2000">
    <property type="entry name" value="Glycogen Phosphorylase B"/>
    <property type="match status" value="2"/>
</dbReference>
<reference evidence="1" key="1">
    <citation type="submission" date="2023-07" db="EMBL/GenBank/DDBJ databases">
        <authorList>
            <person name="Pelsma A.J. K."/>
        </authorList>
    </citation>
    <scope>NUCLEOTIDE SEQUENCE</scope>
</reference>
<organism evidence="1">
    <name type="scientific">freshwater sediment metagenome</name>
    <dbReference type="NCBI Taxonomy" id="556182"/>
    <lineage>
        <taxon>unclassified sequences</taxon>
        <taxon>metagenomes</taxon>
        <taxon>ecological metagenomes</taxon>
    </lineage>
</organism>
<dbReference type="EMBL" id="OY288114">
    <property type="protein sequence ID" value="CAJ0888531.1"/>
    <property type="molecule type" value="Genomic_DNA"/>
</dbReference>
<evidence type="ECO:0008006" key="2">
    <source>
        <dbReference type="Google" id="ProtNLM"/>
    </source>
</evidence>
<name>A0AA48M4P3_9ZZZZ</name>
<gene>
    <name evidence="1" type="ORF">AMST5_03885</name>
</gene>
<proteinExistence type="predicted"/>
<sequence length="364" mass="40442">MGKVLLVTKKIENRPTGGREMLCKLNRDCLREIFGEHLHVLELDSRPLSGVRSVLGAFRGYIDGVNSAAITEAVQRIRSQQIGLVFVDGSNLGEVAATLHKQAPSVKITTFFHNVEVCFFFGYLKSSPSLRALAVLTANYLAERKSVRFSDRVVALSRRDSDLLLRIYGRSADYIAPMSLVDESPQTTDRGSNSVPAFKEKYILFVGGAFYANRLGAAWFIKHVVPHISIKTVIIGKGLEVLRESCQSSSKIEVIGGVEDLAPWYFSSHFVIAPIFVGSGMKTKVAEALMFGKKVVGAPEAFCGYEDVAERAGWICKTAKDFIETINRLEHTAMPRFDEEVRALFDKHYSFDTARARLARILQP</sequence>
<dbReference type="AlphaFoldDB" id="A0AA48M4P3"/>
<evidence type="ECO:0000313" key="1">
    <source>
        <dbReference type="EMBL" id="CAJ0888531.1"/>
    </source>
</evidence>
<dbReference type="SUPFAM" id="SSF53756">
    <property type="entry name" value="UDP-Glycosyltransferase/glycogen phosphorylase"/>
    <property type="match status" value="1"/>
</dbReference>
<accession>A0AA48M4P3</accession>